<organism evidence="3">
    <name type="scientific">Sesamum radiatum</name>
    <name type="common">Black benniseed</name>
    <dbReference type="NCBI Taxonomy" id="300843"/>
    <lineage>
        <taxon>Eukaryota</taxon>
        <taxon>Viridiplantae</taxon>
        <taxon>Streptophyta</taxon>
        <taxon>Embryophyta</taxon>
        <taxon>Tracheophyta</taxon>
        <taxon>Spermatophyta</taxon>
        <taxon>Magnoliopsida</taxon>
        <taxon>eudicotyledons</taxon>
        <taxon>Gunneridae</taxon>
        <taxon>Pentapetalae</taxon>
        <taxon>asterids</taxon>
        <taxon>lamiids</taxon>
        <taxon>Lamiales</taxon>
        <taxon>Pedaliaceae</taxon>
        <taxon>Sesamum</taxon>
    </lineage>
</organism>
<comment type="similarity">
    <text evidence="1">Belongs to the PPR family. PCMP-H subfamily.</text>
</comment>
<gene>
    <name evidence="3" type="ORF">Sradi_7268200</name>
</gene>
<evidence type="ECO:0000313" key="3">
    <source>
        <dbReference type="EMBL" id="KAL0282214.1"/>
    </source>
</evidence>
<dbReference type="InterPro" id="IPR032867">
    <property type="entry name" value="DYW_dom"/>
</dbReference>
<reference evidence="3" key="1">
    <citation type="submission" date="2020-06" db="EMBL/GenBank/DDBJ databases">
        <authorList>
            <person name="Li T."/>
            <person name="Hu X."/>
            <person name="Zhang T."/>
            <person name="Song X."/>
            <person name="Zhang H."/>
            <person name="Dai N."/>
            <person name="Sheng W."/>
            <person name="Hou X."/>
            <person name="Wei L."/>
        </authorList>
    </citation>
    <scope>NUCLEOTIDE SEQUENCE</scope>
    <source>
        <strain evidence="3">G02</strain>
        <tissue evidence="3">Leaf</tissue>
    </source>
</reference>
<dbReference type="GO" id="GO:0003723">
    <property type="term" value="F:RNA binding"/>
    <property type="evidence" value="ECO:0007669"/>
    <property type="project" value="InterPro"/>
</dbReference>
<dbReference type="Pfam" id="PF14432">
    <property type="entry name" value="DYW_deaminase"/>
    <property type="match status" value="1"/>
</dbReference>
<protein>
    <submittedName>
        <fullName evidence="3">Pentatricopeptide repeat-containing protein</fullName>
    </submittedName>
</protein>
<reference evidence="3" key="2">
    <citation type="journal article" date="2024" name="Plant">
        <title>Genomic evolution and insights into agronomic trait innovations of Sesamum species.</title>
        <authorList>
            <person name="Miao H."/>
            <person name="Wang L."/>
            <person name="Qu L."/>
            <person name="Liu H."/>
            <person name="Sun Y."/>
            <person name="Le M."/>
            <person name="Wang Q."/>
            <person name="Wei S."/>
            <person name="Zheng Y."/>
            <person name="Lin W."/>
            <person name="Duan Y."/>
            <person name="Cao H."/>
            <person name="Xiong S."/>
            <person name="Wang X."/>
            <person name="Wei L."/>
            <person name="Li C."/>
            <person name="Ma Q."/>
            <person name="Ju M."/>
            <person name="Zhao R."/>
            <person name="Li G."/>
            <person name="Mu C."/>
            <person name="Tian Q."/>
            <person name="Mei H."/>
            <person name="Zhang T."/>
            <person name="Gao T."/>
            <person name="Zhang H."/>
        </authorList>
    </citation>
    <scope>NUCLEOTIDE SEQUENCE</scope>
    <source>
        <strain evidence="3">G02</strain>
    </source>
</reference>
<evidence type="ECO:0000256" key="1">
    <source>
        <dbReference type="ARBA" id="ARBA00006643"/>
    </source>
</evidence>
<dbReference type="Pfam" id="PF20431">
    <property type="entry name" value="E_motif"/>
    <property type="match status" value="1"/>
</dbReference>
<dbReference type="InterPro" id="IPR046848">
    <property type="entry name" value="E_motif"/>
</dbReference>
<dbReference type="PROSITE" id="PS51257">
    <property type="entry name" value="PROKAR_LIPOPROTEIN"/>
    <property type="match status" value="1"/>
</dbReference>
<dbReference type="GO" id="GO:0009451">
    <property type="term" value="P:RNA modification"/>
    <property type="evidence" value="ECO:0007669"/>
    <property type="project" value="InterPro"/>
</dbReference>
<accession>A0AAW2IJ52</accession>
<dbReference type="GO" id="GO:0008270">
    <property type="term" value="F:zinc ion binding"/>
    <property type="evidence" value="ECO:0007669"/>
    <property type="project" value="InterPro"/>
</dbReference>
<feature type="non-terminal residue" evidence="3">
    <location>
        <position position="187"/>
    </location>
</feature>
<proteinExistence type="inferred from homology"/>
<dbReference type="InterPro" id="IPR046960">
    <property type="entry name" value="PPR_At4g14850-like_plant"/>
</dbReference>
<feature type="domain" description="DYW" evidence="2">
    <location>
        <begin position="96"/>
        <end position="187"/>
    </location>
</feature>
<dbReference type="PANTHER" id="PTHR47926:SF398">
    <property type="entry name" value="PENTATRICOPEPTIDE REPEAT-CONTAINING PROTEIN"/>
    <property type="match status" value="1"/>
</dbReference>
<name>A0AAW2IJ52_SESRA</name>
<evidence type="ECO:0000259" key="2">
    <source>
        <dbReference type="Pfam" id="PF14432"/>
    </source>
</evidence>
<dbReference type="AlphaFoldDB" id="A0AAW2IJ52"/>
<dbReference type="PANTHER" id="PTHR47926">
    <property type="entry name" value="PENTATRICOPEPTIDE REPEAT-CONTAINING PROTEIN"/>
    <property type="match status" value="1"/>
</dbReference>
<dbReference type="EMBL" id="JACGWJ010001472">
    <property type="protein sequence ID" value="KAL0282214.1"/>
    <property type="molecule type" value="Genomic_DNA"/>
</dbReference>
<comment type="caution">
    <text evidence="3">The sequence shown here is derived from an EMBL/GenBank/DDBJ whole genome shotgun (WGS) entry which is preliminary data.</text>
</comment>
<sequence>MPIRPTISIWGALLGACKMHGKSELGKIAAENLFELDPQDSGNHVLLSNMFAAAGQWDEANLVRKEMKDVGIKKGAGCSWISAMLAKLRKDMKAAGYIPDTKLALYDLEDEEKELEVWNHSEKIALAFGLIALPPGVPIRITKNLRVCVDCHSAIKFISRIVHREIIVRDNNRFHRFMDNQCSCGDY</sequence>